<feature type="signal peptide" evidence="1">
    <location>
        <begin position="1"/>
        <end position="22"/>
    </location>
</feature>
<sequence length="130" mass="14961">MKTKSFLILIAGVFLSVFSSCKKEVNPTLDTDILVCGTKDPINDLNWLADEMKFREFYRINSEKINGVVLYGYKGDNVIEIQCSLCSSTNIHQYKCDGTKIDFTNSNNYNDYLKNRTKVKVLYGTEIWTF</sequence>
<dbReference type="RefSeq" id="WP_323256877.1">
    <property type="nucleotide sequence ID" value="NZ_JAYGIM010000004.1"/>
</dbReference>
<name>A0ABU5SFJ6_9BACT</name>
<proteinExistence type="predicted"/>
<reference evidence="2 3" key="1">
    <citation type="submission" date="2023-12" db="EMBL/GenBank/DDBJ databases">
        <title>Novel species of the genus Arcicella isolated from rivers.</title>
        <authorList>
            <person name="Lu H."/>
        </authorList>
    </citation>
    <scope>NUCLEOTIDE SEQUENCE [LARGE SCALE GENOMIC DNA]</scope>
    <source>
        <strain evidence="2 3">DC25W</strain>
    </source>
</reference>
<keyword evidence="3" id="KW-1185">Reference proteome</keyword>
<protein>
    <recommendedName>
        <fullName evidence="4">Lipoprotein</fullName>
    </recommendedName>
</protein>
<feature type="chain" id="PRO_5047102096" description="Lipoprotein" evidence="1">
    <location>
        <begin position="23"/>
        <end position="130"/>
    </location>
</feature>
<gene>
    <name evidence="2" type="ORF">VB798_05680</name>
</gene>
<evidence type="ECO:0000313" key="3">
    <source>
        <dbReference type="Proteomes" id="UP001302222"/>
    </source>
</evidence>
<accession>A0ABU5SFJ6</accession>
<comment type="caution">
    <text evidence="2">The sequence shown here is derived from an EMBL/GenBank/DDBJ whole genome shotgun (WGS) entry which is preliminary data.</text>
</comment>
<keyword evidence="1" id="KW-0732">Signal</keyword>
<dbReference type="EMBL" id="JAYGIM010000004">
    <property type="protein sequence ID" value="MEA5426055.1"/>
    <property type="molecule type" value="Genomic_DNA"/>
</dbReference>
<dbReference type="Proteomes" id="UP001302222">
    <property type="component" value="Unassembled WGS sequence"/>
</dbReference>
<evidence type="ECO:0000256" key="1">
    <source>
        <dbReference type="SAM" id="SignalP"/>
    </source>
</evidence>
<dbReference type="PROSITE" id="PS51257">
    <property type="entry name" value="PROKAR_LIPOPROTEIN"/>
    <property type="match status" value="1"/>
</dbReference>
<organism evidence="2 3">
    <name type="scientific">Arcicella lustrica</name>
    <dbReference type="NCBI Taxonomy" id="2984196"/>
    <lineage>
        <taxon>Bacteria</taxon>
        <taxon>Pseudomonadati</taxon>
        <taxon>Bacteroidota</taxon>
        <taxon>Cytophagia</taxon>
        <taxon>Cytophagales</taxon>
        <taxon>Flectobacillaceae</taxon>
        <taxon>Arcicella</taxon>
    </lineage>
</organism>
<evidence type="ECO:0000313" key="2">
    <source>
        <dbReference type="EMBL" id="MEA5426055.1"/>
    </source>
</evidence>
<evidence type="ECO:0008006" key="4">
    <source>
        <dbReference type="Google" id="ProtNLM"/>
    </source>
</evidence>